<name>A0A5B6UFW8_9ROSI</name>
<evidence type="ECO:0000256" key="1">
    <source>
        <dbReference type="SAM" id="MobiDB-lite"/>
    </source>
</evidence>
<evidence type="ECO:0000313" key="2">
    <source>
        <dbReference type="EMBL" id="KAA3455817.1"/>
    </source>
</evidence>
<reference evidence="3" key="1">
    <citation type="journal article" date="2019" name="Plant Biotechnol. J.">
        <title>Genome sequencing of the Australian wild diploid species Gossypium australe highlights disease resistance and delayed gland morphogenesis.</title>
        <authorList>
            <person name="Cai Y."/>
            <person name="Cai X."/>
            <person name="Wang Q."/>
            <person name="Wang P."/>
            <person name="Zhang Y."/>
            <person name="Cai C."/>
            <person name="Xu Y."/>
            <person name="Wang K."/>
            <person name="Zhou Z."/>
            <person name="Wang C."/>
            <person name="Geng S."/>
            <person name="Li B."/>
            <person name="Dong Q."/>
            <person name="Hou Y."/>
            <person name="Wang H."/>
            <person name="Ai P."/>
            <person name="Liu Z."/>
            <person name="Yi F."/>
            <person name="Sun M."/>
            <person name="An G."/>
            <person name="Cheng J."/>
            <person name="Zhang Y."/>
            <person name="Shi Q."/>
            <person name="Xie Y."/>
            <person name="Shi X."/>
            <person name="Chang Y."/>
            <person name="Huang F."/>
            <person name="Chen Y."/>
            <person name="Hong S."/>
            <person name="Mi L."/>
            <person name="Sun Q."/>
            <person name="Zhang L."/>
            <person name="Zhou B."/>
            <person name="Peng R."/>
            <person name="Zhang X."/>
            <person name="Liu F."/>
        </authorList>
    </citation>
    <scope>NUCLEOTIDE SEQUENCE [LARGE SCALE GENOMIC DNA]</scope>
    <source>
        <strain evidence="3">cv. PA1801</strain>
    </source>
</reference>
<evidence type="ECO:0000313" key="3">
    <source>
        <dbReference type="Proteomes" id="UP000325315"/>
    </source>
</evidence>
<feature type="region of interest" description="Disordered" evidence="1">
    <location>
        <begin position="45"/>
        <end position="64"/>
    </location>
</feature>
<gene>
    <name evidence="2" type="ORF">EPI10_018800</name>
</gene>
<sequence length="255" mass="28829">MARFLAGLNRDIANVVKLQHYVKIIDMVHMAIKVEKQLKKKRVVHGYSTSSAPEPRPKQDLTSPWPKPIKVRSLKLFNRELKTLTVLSAKAEGHIVSQCPNRNTMIVLPNGEIESEDKVDKNKDKVKHLFENDEEIKFVVEGEMLVVKRSLKVQSSVSEPQCKNLFHTRCHVLEKVCSIVIDGGSCTNVASTLMIVSLPTLKHPSPYKLQWLNKSVELKVTKQAKVPFSIGNYQDKVLCDVVPMHAGHLLLGRPW</sequence>
<dbReference type="PANTHER" id="PTHR35046">
    <property type="entry name" value="ZINC KNUCKLE (CCHC-TYPE) FAMILY PROTEIN"/>
    <property type="match status" value="1"/>
</dbReference>
<organism evidence="2 3">
    <name type="scientific">Gossypium australe</name>
    <dbReference type="NCBI Taxonomy" id="47621"/>
    <lineage>
        <taxon>Eukaryota</taxon>
        <taxon>Viridiplantae</taxon>
        <taxon>Streptophyta</taxon>
        <taxon>Embryophyta</taxon>
        <taxon>Tracheophyta</taxon>
        <taxon>Spermatophyta</taxon>
        <taxon>Magnoliopsida</taxon>
        <taxon>eudicotyledons</taxon>
        <taxon>Gunneridae</taxon>
        <taxon>Pentapetalae</taxon>
        <taxon>rosids</taxon>
        <taxon>malvids</taxon>
        <taxon>Malvales</taxon>
        <taxon>Malvaceae</taxon>
        <taxon>Malvoideae</taxon>
        <taxon>Gossypium</taxon>
    </lineage>
</organism>
<comment type="caution">
    <text evidence="2">The sequence shown here is derived from an EMBL/GenBank/DDBJ whole genome shotgun (WGS) entry which is preliminary data.</text>
</comment>
<dbReference type="EMBL" id="SMMG02000012">
    <property type="protein sequence ID" value="KAA3455817.1"/>
    <property type="molecule type" value="Genomic_DNA"/>
</dbReference>
<accession>A0A5B6UFW8</accession>
<protein>
    <submittedName>
        <fullName evidence="2">Retrovirus-related Pol polyprotein from transposon 17.6</fullName>
    </submittedName>
</protein>
<dbReference type="PANTHER" id="PTHR35046:SF9">
    <property type="entry name" value="RNA-DIRECTED DNA POLYMERASE"/>
    <property type="match status" value="1"/>
</dbReference>
<dbReference type="OrthoDB" id="1747743at2759"/>
<proteinExistence type="predicted"/>
<dbReference type="CDD" id="cd00303">
    <property type="entry name" value="retropepsin_like"/>
    <property type="match status" value="1"/>
</dbReference>
<dbReference type="Proteomes" id="UP000325315">
    <property type="component" value="Unassembled WGS sequence"/>
</dbReference>
<dbReference type="AlphaFoldDB" id="A0A5B6UFW8"/>
<keyword evidence="3" id="KW-1185">Reference proteome</keyword>